<dbReference type="EMBL" id="CP073767">
    <property type="protein sequence ID" value="UWZ51487.1"/>
    <property type="molecule type" value="Genomic_DNA"/>
</dbReference>
<proteinExistence type="predicted"/>
<dbReference type="Proteomes" id="UP001058003">
    <property type="component" value="Chromosome"/>
</dbReference>
<evidence type="ECO:0000313" key="2">
    <source>
        <dbReference type="Proteomes" id="UP001058003"/>
    </source>
</evidence>
<protein>
    <submittedName>
        <fullName evidence="1">Uncharacterized protein</fullName>
    </submittedName>
</protein>
<name>A0A9Q9ICH3_9ACTN</name>
<organism evidence="1 2">
    <name type="scientific">Dactylosporangium aurantiacum</name>
    <dbReference type="NCBI Taxonomy" id="35754"/>
    <lineage>
        <taxon>Bacteria</taxon>
        <taxon>Bacillati</taxon>
        <taxon>Actinomycetota</taxon>
        <taxon>Actinomycetes</taxon>
        <taxon>Micromonosporales</taxon>
        <taxon>Micromonosporaceae</taxon>
        <taxon>Dactylosporangium</taxon>
    </lineage>
</organism>
<sequence>MAADDLLFVVLDGAGGCLVALDEPPLAGPVSRTGRDGVIHLVPAGRAVLRHDPPGNTGLRLLTGAGTVAVAGATVALSALLTPFVGAPVGAAGLALCGAGYRNGRSALGRRWLERHRALRPAEAEVFAGAFSAAQTVLMLWPRLRDLVQVATPRRELAGSLWTLAGLLHDRAALGEQLASLDRAAARLPAGAAALRTELAQRRALVRASLEDLAAAVGARVAALETLAGECVDLVRDERAVLAALEAIARADRSLGRVAPAAVAAPDETGELAAQTRAIVAAYRELTGLTRRATTGGEPAATG</sequence>
<reference evidence="1" key="1">
    <citation type="submission" date="2021-04" db="EMBL/GenBank/DDBJ databases">
        <title>Dactylosporangium aurantiacum NRRL B-8018 full assembly.</title>
        <authorList>
            <person name="Hartkoorn R.C."/>
            <person name="Beaudoing E."/>
            <person name="Hot D."/>
        </authorList>
    </citation>
    <scope>NUCLEOTIDE SEQUENCE</scope>
    <source>
        <strain evidence="1">NRRL B-8018</strain>
    </source>
</reference>
<evidence type="ECO:0000313" key="1">
    <source>
        <dbReference type="EMBL" id="UWZ51487.1"/>
    </source>
</evidence>
<accession>A0A9Q9ICH3</accession>
<keyword evidence="2" id="KW-1185">Reference proteome</keyword>
<dbReference type="AlphaFoldDB" id="A0A9Q9ICH3"/>
<dbReference type="KEGG" id="daur:Daura_32665"/>
<dbReference type="RefSeq" id="WP_033364445.1">
    <property type="nucleotide sequence ID" value="NZ_CP073767.1"/>
</dbReference>
<gene>
    <name evidence="1" type="ORF">Daura_32665</name>
</gene>